<proteinExistence type="predicted"/>
<sequence>MYRALKTSRSRTATQTSTCRGGAAGKPSQKNPRRAARLSPELRYHPRISWNPAVTSTINLSVPPGPDELKKEKEPSGKAGLRIAAAQIRGAAGIKACMCMSLRATAVAAAAGFCTASEQSWHGAIHADKWSRITYAVATHAGPDRAESRRHRSRAGQRRHGRARENFSLSVRSIGDTRSDNQTAAACGVGSCGVLSESRGREILVGSSRWILLSAIDVALLFNIPQ</sequence>
<keyword evidence="3" id="KW-1185">Reference proteome</keyword>
<evidence type="ECO:0000313" key="2">
    <source>
        <dbReference type="EMBL" id="KAH0817816.1"/>
    </source>
</evidence>
<feature type="compositionally biased region" description="Basic residues" evidence="1">
    <location>
        <begin position="148"/>
        <end position="162"/>
    </location>
</feature>
<reference evidence="2" key="1">
    <citation type="journal article" date="2020" name="J Insects Food Feed">
        <title>The yellow mealworm (Tenebrio molitor) genome: a resource for the emerging insects as food and feed industry.</title>
        <authorList>
            <person name="Eriksson T."/>
            <person name="Andere A."/>
            <person name="Kelstrup H."/>
            <person name="Emery V."/>
            <person name="Picard C."/>
        </authorList>
    </citation>
    <scope>NUCLEOTIDE SEQUENCE</scope>
    <source>
        <strain evidence="2">Stoneville</strain>
        <tissue evidence="2">Whole head</tissue>
    </source>
</reference>
<feature type="compositionally biased region" description="Low complexity" evidence="1">
    <location>
        <begin position="10"/>
        <end position="20"/>
    </location>
</feature>
<evidence type="ECO:0000256" key="1">
    <source>
        <dbReference type="SAM" id="MobiDB-lite"/>
    </source>
</evidence>
<protein>
    <submittedName>
        <fullName evidence="2">Uncharacterized protein</fullName>
    </submittedName>
</protein>
<accession>A0A8J6HMC4</accession>
<reference evidence="2" key="2">
    <citation type="submission" date="2021-08" db="EMBL/GenBank/DDBJ databases">
        <authorList>
            <person name="Eriksson T."/>
        </authorList>
    </citation>
    <scope>NUCLEOTIDE SEQUENCE</scope>
    <source>
        <strain evidence="2">Stoneville</strain>
        <tissue evidence="2">Whole head</tissue>
    </source>
</reference>
<dbReference type="Proteomes" id="UP000719412">
    <property type="component" value="Unassembled WGS sequence"/>
</dbReference>
<organism evidence="2 3">
    <name type="scientific">Tenebrio molitor</name>
    <name type="common">Yellow mealworm beetle</name>
    <dbReference type="NCBI Taxonomy" id="7067"/>
    <lineage>
        <taxon>Eukaryota</taxon>
        <taxon>Metazoa</taxon>
        <taxon>Ecdysozoa</taxon>
        <taxon>Arthropoda</taxon>
        <taxon>Hexapoda</taxon>
        <taxon>Insecta</taxon>
        <taxon>Pterygota</taxon>
        <taxon>Neoptera</taxon>
        <taxon>Endopterygota</taxon>
        <taxon>Coleoptera</taxon>
        <taxon>Polyphaga</taxon>
        <taxon>Cucujiformia</taxon>
        <taxon>Tenebrionidae</taxon>
        <taxon>Tenebrio</taxon>
    </lineage>
</organism>
<dbReference type="EMBL" id="JABDTM020018804">
    <property type="protein sequence ID" value="KAH0817816.1"/>
    <property type="molecule type" value="Genomic_DNA"/>
</dbReference>
<feature type="region of interest" description="Disordered" evidence="1">
    <location>
        <begin position="1"/>
        <end position="36"/>
    </location>
</feature>
<gene>
    <name evidence="2" type="ORF">GEV33_004975</name>
</gene>
<comment type="caution">
    <text evidence="2">The sequence shown here is derived from an EMBL/GenBank/DDBJ whole genome shotgun (WGS) entry which is preliminary data.</text>
</comment>
<dbReference type="AlphaFoldDB" id="A0A8J6HMC4"/>
<name>A0A8J6HMC4_TENMO</name>
<feature type="region of interest" description="Disordered" evidence="1">
    <location>
        <begin position="141"/>
        <end position="162"/>
    </location>
</feature>
<evidence type="ECO:0000313" key="3">
    <source>
        <dbReference type="Proteomes" id="UP000719412"/>
    </source>
</evidence>